<dbReference type="InterPro" id="IPR045861">
    <property type="entry name" value="CorA_cytoplasmic_dom"/>
</dbReference>
<dbReference type="GO" id="GO:0015087">
    <property type="term" value="F:cobalt ion transmembrane transporter activity"/>
    <property type="evidence" value="ECO:0007669"/>
    <property type="project" value="TreeGrafter"/>
</dbReference>
<evidence type="ECO:0000256" key="8">
    <source>
        <dbReference type="SAM" id="Phobius"/>
    </source>
</evidence>
<evidence type="ECO:0000256" key="5">
    <source>
        <dbReference type="ARBA" id="ARBA00022692"/>
    </source>
</evidence>
<reference evidence="9" key="1">
    <citation type="submission" date="2020-02" db="EMBL/GenBank/DDBJ databases">
        <authorList>
            <person name="Meier V. D."/>
        </authorList>
    </citation>
    <scope>NUCLEOTIDE SEQUENCE</scope>
    <source>
        <strain evidence="9">AVDCRST_MAG80</strain>
    </source>
</reference>
<protein>
    <submittedName>
        <fullName evidence="9">Magnesium and cobalt transport protein CorA</fullName>
    </submittedName>
</protein>
<comment type="similarity">
    <text evidence="2">Belongs to the CorA metal ion transporter (MIT) (TC 1.A.35) family.</text>
</comment>
<gene>
    <name evidence="9" type="ORF">AVDCRST_MAG80-687</name>
</gene>
<dbReference type="PANTHER" id="PTHR46494:SF1">
    <property type="entry name" value="CORA FAMILY METAL ION TRANSPORTER (EUROFUNG)"/>
    <property type="match status" value="1"/>
</dbReference>
<keyword evidence="7 8" id="KW-0472">Membrane</keyword>
<dbReference type="GO" id="GO:0050897">
    <property type="term" value="F:cobalt ion binding"/>
    <property type="evidence" value="ECO:0007669"/>
    <property type="project" value="TreeGrafter"/>
</dbReference>
<dbReference type="AlphaFoldDB" id="A0A6J4Q7F0"/>
<dbReference type="Gene3D" id="3.30.460.20">
    <property type="entry name" value="CorA soluble domain-like"/>
    <property type="match status" value="1"/>
</dbReference>
<keyword evidence="5 8" id="KW-0812">Transmembrane</keyword>
<dbReference type="EMBL" id="CADCVC010000057">
    <property type="protein sequence ID" value="CAA9432560.1"/>
    <property type="molecule type" value="Genomic_DNA"/>
</dbReference>
<name>A0A6J4Q7F0_9ACTN</name>
<comment type="subcellular location">
    <subcellularLocation>
        <location evidence="1">Cell membrane</location>
        <topology evidence="1">Multi-pass membrane protein</topology>
    </subcellularLocation>
</comment>
<feature type="transmembrane region" description="Helical" evidence="8">
    <location>
        <begin position="301"/>
        <end position="317"/>
    </location>
</feature>
<dbReference type="CDD" id="cd12830">
    <property type="entry name" value="MtCorA-like"/>
    <property type="match status" value="1"/>
</dbReference>
<dbReference type="Pfam" id="PF01544">
    <property type="entry name" value="CorA"/>
    <property type="match status" value="1"/>
</dbReference>
<feature type="transmembrane region" description="Helical" evidence="8">
    <location>
        <begin position="263"/>
        <end position="281"/>
    </location>
</feature>
<dbReference type="InterPro" id="IPR002523">
    <property type="entry name" value="MgTranspt_CorA/ZnTranspt_ZntB"/>
</dbReference>
<keyword evidence="6 8" id="KW-1133">Transmembrane helix</keyword>
<evidence type="ECO:0000256" key="6">
    <source>
        <dbReference type="ARBA" id="ARBA00022989"/>
    </source>
</evidence>
<sequence length="323" mass="37071">MIVDSAIYASGRRTTHRSLEDAYRSCPGPDKFAWIALYEPTEEELVSAAGEFQLHQMVVDETAHDHQRPKIERRGDCLFAALKPARYLDDTKRIELGEIHAFVGTDFIITVRYGEDYVLDEARRWMEGEPDRMRRGSNAVFYEIMRRVIEGYSPVVEGLENDIDEIEAEVFGGSVEVSRRIHEVSREIVRFHQATKPLVGALERTTESDAAGDPEEHEHLRRVQDRVLRVTEQIEGFRDLLSSMMDVNLTTIGVQQNDQMQKISAWGAILIVPTLIAGIFGMNFENAQWQWFKSIDHGFELSVAVMVLISFLLYLWFKRAGYL</sequence>
<proteinExistence type="inferred from homology"/>
<dbReference type="InterPro" id="IPR045863">
    <property type="entry name" value="CorA_TM1_TM2"/>
</dbReference>
<dbReference type="SUPFAM" id="SSF144083">
    <property type="entry name" value="Magnesium transport protein CorA, transmembrane region"/>
    <property type="match status" value="1"/>
</dbReference>
<dbReference type="PANTHER" id="PTHR46494">
    <property type="entry name" value="CORA FAMILY METAL ION TRANSPORTER (EUROFUNG)"/>
    <property type="match status" value="1"/>
</dbReference>
<keyword evidence="4" id="KW-1003">Cell membrane</keyword>
<evidence type="ECO:0000256" key="3">
    <source>
        <dbReference type="ARBA" id="ARBA00022448"/>
    </source>
</evidence>
<evidence type="ECO:0000256" key="7">
    <source>
        <dbReference type="ARBA" id="ARBA00023136"/>
    </source>
</evidence>
<keyword evidence="3" id="KW-0813">Transport</keyword>
<evidence type="ECO:0000256" key="4">
    <source>
        <dbReference type="ARBA" id="ARBA00022475"/>
    </source>
</evidence>
<organism evidence="9">
    <name type="scientific">uncultured Rubrobacteraceae bacterium</name>
    <dbReference type="NCBI Taxonomy" id="349277"/>
    <lineage>
        <taxon>Bacteria</taxon>
        <taxon>Bacillati</taxon>
        <taxon>Actinomycetota</taxon>
        <taxon>Rubrobacteria</taxon>
        <taxon>Rubrobacterales</taxon>
        <taxon>Rubrobacteraceae</taxon>
        <taxon>environmental samples</taxon>
    </lineage>
</organism>
<evidence type="ECO:0000256" key="2">
    <source>
        <dbReference type="ARBA" id="ARBA00009765"/>
    </source>
</evidence>
<dbReference type="GO" id="GO:0000287">
    <property type="term" value="F:magnesium ion binding"/>
    <property type="evidence" value="ECO:0007669"/>
    <property type="project" value="TreeGrafter"/>
</dbReference>
<evidence type="ECO:0000313" key="9">
    <source>
        <dbReference type="EMBL" id="CAA9432560.1"/>
    </source>
</evidence>
<dbReference type="GO" id="GO:0015095">
    <property type="term" value="F:magnesium ion transmembrane transporter activity"/>
    <property type="evidence" value="ECO:0007669"/>
    <property type="project" value="TreeGrafter"/>
</dbReference>
<dbReference type="SUPFAM" id="SSF143865">
    <property type="entry name" value="CorA soluble domain-like"/>
    <property type="match status" value="1"/>
</dbReference>
<dbReference type="GO" id="GO:0005886">
    <property type="term" value="C:plasma membrane"/>
    <property type="evidence" value="ECO:0007669"/>
    <property type="project" value="UniProtKB-SubCell"/>
</dbReference>
<accession>A0A6J4Q7F0</accession>
<evidence type="ECO:0000256" key="1">
    <source>
        <dbReference type="ARBA" id="ARBA00004651"/>
    </source>
</evidence>
<dbReference type="Gene3D" id="1.20.58.340">
    <property type="entry name" value="Magnesium transport protein CorA, transmembrane region"/>
    <property type="match status" value="2"/>
</dbReference>